<keyword evidence="2" id="KW-1185">Reference proteome</keyword>
<protein>
    <recommendedName>
        <fullName evidence="3">Peptidase MA-like domain-containing protein</fullName>
    </recommendedName>
</protein>
<evidence type="ECO:0008006" key="3">
    <source>
        <dbReference type="Google" id="ProtNLM"/>
    </source>
</evidence>
<reference evidence="1 2" key="1">
    <citation type="submission" date="2018-09" db="EMBL/GenBank/DDBJ databases">
        <title>YIM 75507 draft genome.</title>
        <authorList>
            <person name="Tang S."/>
            <person name="Feng Y."/>
        </authorList>
    </citation>
    <scope>NUCLEOTIDE SEQUENCE [LARGE SCALE GENOMIC DNA]</scope>
    <source>
        <strain evidence="1 2">YIM 75507</strain>
    </source>
</reference>
<organism evidence="1 2">
    <name type="scientific">Bailinhaonella thermotolerans</name>
    <dbReference type="NCBI Taxonomy" id="1070861"/>
    <lineage>
        <taxon>Bacteria</taxon>
        <taxon>Bacillati</taxon>
        <taxon>Actinomycetota</taxon>
        <taxon>Actinomycetes</taxon>
        <taxon>Streptosporangiales</taxon>
        <taxon>Streptosporangiaceae</taxon>
        <taxon>Bailinhaonella</taxon>
    </lineage>
</organism>
<evidence type="ECO:0000313" key="1">
    <source>
        <dbReference type="EMBL" id="RJL23236.1"/>
    </source>
</evidence>
<dbReference type="Proteomes" id="UP000265768">
    <property type="component" value="Unassembled WGS sequence"/>
</dbReference>
<name>A0A3A4A394_9ACTN</name>
<gene>
    <name evidence="1" type="ORF">D5H75_33235</name>
</gene>
<accession>A0A3A4A394</accession>
<evidence type="ECO:0000313" key="2">
    <source>
        <dbReference type="Proteomes" id="UP000265768"/>
    </source>
</evidence>
<comment type="caution">
    <text evidence="1">The sequence shown here is derived from an EMBL/GenBank/DDBJ whole genome shotgun (WGS) entry which is preliminary data.</text>
</comment>
<proteinExistence type="predicted"/>
<dbReference type="EMBL" id="QZEY01000019">
    <property type="protein sequence ID" value="RJL23236.1"/>
    <property type="molecule type" value="Genomic_DNA"/>
</dbReference>
<dbReference type="AlphaFoldDB" id="A0A3A4A394"/>
<sequence length="437" mass="47221">MLAGAAGLAGLLGVAGCQSAPPAFDTRDEPATGGVPELEAMLARRAAALKSKDERAFLADLDTSNADLIARERRLFANVTQFQFRDLHYITAKANTVEHGGFWHVAPVIAVMRLTADAGPGGVAPGEAFQYKLARGRGRPMIADIVPITRGNAAEVAGAVDGAFANAPWHSTPLTVIQSGNVWLAGDASVPDLARYADAARGEAAKIEALWGSRVRFPGHVLFFTRDRKRFRAWYEVGDVDRFEGLEIPLRGVRGGGEVYGEQYAGSRILVDLAAIEKWKDDPRHVMRHELAHAVTARASAVIPGVGWLDTPRWAVEGFARWVENLEDPARADVQRAIVARGVRAGTFTGRPPLSKTFYGPDITFNYALGSTVFSFAERLKGQEAAVELYAAVIRYSDSTGTPLVEAPIFNAICRRVMDMDGEAFLARWAAHVRAGA</sequence>